<protein>
    <submittedName>
        <fullName evidence="1">OsmC family protein</fullName>
    </submittedName>
</protein>
<proteinExistence type="predicted"/>
<dbReference type="InterPro" id="IPR003718">
    <property type="entry name" value="OsmC/Ohr_fam"/>
</dbReference>
<gene>
    <name evidence="1" type="ORF">HZF24_09160</name>
</gene>
<dbReference type="EMBL" id="JACBNQ010000008">
    <property type="protein sequence ID" value="NYB74313.1"/>
    <property type="molecule type" value="Genomic_DNA"/>
</dbReference>
<organism evidence="1 2">
    <name type="scientific">Sedimentibacter hydroxybenzoicus DSM 7310</name>
    <dbReference type="NCBI Taxonomy" id="1123245"/>
    <lineage>
        <taxon>Bacteria</taxon>
        <taxon>Bacillati</taxon>
        <taxon>Bacillota</taxon>
        <taxon>Tissierellia</taxon>
        <taxon>Sedimentibacter</taxon>
    </lineage>
</organism>
<sequence>MNKTNIEAKLKGNMAFEMEINGHKVVTDATAENGGNGYGPSPKALLLAGLIGCSGIDIMLITGKMRLDIEDVNVDVEAETRDEDPKIYNYIKLVYKFKGKNLPYDKLERAVKLSMDKYCGVAAMLNKAVPINYEIQIIEE</sequence>
<accession>A0A974BJH0</accession>
<comment type="caution">
    <text evidence="1">The sequence shown here is derived from an EMBL/GenBank/DDBJ whole genome shotgun (WGS) entry which is preliminary data.</text>
</comment>
<dbReference type="Pfam" id="PF02566">
    <property type="entry name" value="OsmC"/>
    <property type="match status" value="1"/>
</dbReference>
<dbReference type="PANTHER" id="PTHR34352">
    <property type="entry name" value="PROTEIN YHFA"/>
    <property type="match status" value="1"/>
</dbReference>
<dbReference type="Proteomes" id="UP000611629">
    <property type="component" value="Unassembled WGS sequence"/>
</dbReference>
<name>A0A974BJH0_SEDHY</name>
<dbReference type="AlphaFoldDB" id="A0A974BJH0"/>
<evidence type="ECO:0000313" key="1">
    <source>
        <dbReference type="EMBL" id="NYB74313.1"/>
    </source>
</evidence>
<dbReference type="InterPro" id="IPR015946">
    <property type="entry name" value="KH_dom-like_a/b"/>
</dbReference>
<reference evidence="1" key="1">
    <citation type="submission" date="2020-07" db="EMBL/GenBank/DDBJ databases">
        <title>Genomic analysis of a strain of Sedimentibacter Hydroxybenzoicus DSM7310.</title>
        <authorList>
            <person name="Ma S."/>
        </authorList>
    </citation>
    <scope>NUCLEOTIDE SEQUENCE</scope>
    <source>
        <strain evidence="1">DSM 7310</strain>
    </source>
</reference>
<dbReference type="InterPro" id="IPR036102">
    <property type="entry name" value="OsmC/Ohrsf"/>
</dbReference>
<keyword evidence="2" id="KW-1185">Reference proteome</keyword>
<evidence type="ECO:0000313" key="2">
    <source>
        <dbReference type="Proteomes" id="UP000611629"/>
    </source>
</evidence>
<dbReference type="RefSeq" id="WP_179238016.1">
    <property type="nucleotide sequence ID" value="NZ_JACBNQ010000008.1"/>
</dbReference>
<dbReference type="SUPFAM" id="SSF82784">
    <property type="entry name" value="OsmC-like"/>
    <property type="match status" value="1"/>
</dbReference>
<dbReference type="PANTHER" id="PTHR34352:SF1">
    <property type="entry name" value="PROTEIN YHFA"/>
    <property type="match status" value="1"/>
</dbReference>
<dbReference type="Gene3D" id="3.30.300.20">
    <property type="match status" value="1"/>
</dbReference>